<keyword evidence="2" id="KW-0732">Signal</keyword>
<sequence length="59" mass="6982">MKKLYFKVLIISVLCLFVGSCKSKSNTTKKTKIERTDTTDDVRDDQMDDYEEEMRQQNN</sequence>
<evidence type="ECO:0000313" key="3">
    <source>
        <dbReference type="EMBL" id="SDY04222.1"/>
    </source>
</evidence>
<feature type="compositionally biased region" description="Basic and acidic residues" evidence="1">
    <location>
        <begin position="31"/>
        <end position="45"/>
    </location>
</feature>
<keyword evidence="4" id="KW-1185">Reference proteome</keyword>
<evidence type="ECO:0000256" key="2">
    <source>
        <dbReference type="SAM" id="SignalP"/>
    </source>
</evidence>
<dbReference type="STRING" id="229203.SAMN05444338_12414"/>
<accession>A0A1H3GLK1</accession>
<organism evidence="3 4">
    <name type="scientific">Flavobacterium degerlachei</name>
    <dbReference type="NCBI Taxonomy" id="229203"/>
    <lineage>
        <taxon>Bacteria</taxon>
        <taxon>Pseudomonadati</taxon>
        <taxon>Bacteroidota</taxon>
        <taxon>Flavobacteriia</taxon>
        <taxon>Flavobacteriales</taxon>
        <taxon>Flavobacteriaceae</taxon>
        <taxon>Flavobacterium</taxon>
    </lineage>
</organism>
<evidence type="ECO:0008006" key="5">
    <source>
        <dbReference type="Google" id="ProtNLM"/>
    </source>
</evidence>
<dbReference type="Proteomes" id="UP000198569">
    <property type="component" value="Unassembled WGS sequence"/>
</dbReference>
<evidence type="ECO:0000256" key="1">
    <source>
        <dbReference type="SAM" id="MobiDB-lite"/>
    </source>
</evidence>
<dbReference type="PROSITE" id="PS51257">
    <property type="entry name" value="PROKAR_LIPOPROTEIN"/>
    <property type="match status" value="1"/>
</dbReference>
<protein>
    <recommendedName>
        <fullName evidence="5">Lipoprotein</fullName>
    </recommendedName>
</protein>
<reference evidence="4" key="1">
    <citation type="submission" date="2016-10" db="EMBL/GenBank/DDBJ databases">
        <authorList>
            <person name="Varghese N."/>
            <person name="Submissions S."/>
        </authorList>
    </citation>
    <scope>NUCLEOTIDE SEQUENCE [LARGE SCALE GENOMIC DNA]</scope>
    <source>
        <strain evidence="4">DSM 15718</strain>
    </source>
</reference>
<feature type="signal peptide" evidence="2">
    <location>
        <begin position="1"/>
        <end position="23"/>
    </location>
</feature>
<dbReference type="RefSeq" id="WP_091435272.1">
    <property type="nucleotide sequence ID" value="NZ_FNMV01000024.1"/>
</dbReference>
<dbReference type="AlphaFoldDB" id="A0A1H3GLK1"/>
<gene>
    <name evidence="3" type="ORF">SAMN05444338_12414</name>
</gene>
<name>A0A1H3GLK1_9FLAO</name>
<dbReference type="EMBL" id="FNMV01000024">
    <property type="protein sequence ID" value="SDY04222.1"/>
    <property type="molecule type" value="Genomic_DNA"/>
</dbReference>
<proteinExistence type="predicted"/>
<feature type="chain" id="PRO_5011592791" description="Lipoprotein" evidence="2">
    <location>
        <begin position="24"/>
        <end position="59"/>
    </location>
</feature>
<feature type="region of interest" description="Disordered" evidence="1">
    <location>
        <begin position="25"/>
        <end position="59"/>
    </location>
</feature>
<evidence type="ECO:0000313" key="4">
    <source>
        <dbReference type="Proteomes" id="UP000198569"/>
    </source>
</evidence>